<dbReference type="Proteomes" id="UP001065322">
    <property type="component" value="Chromosome"/>
</dbReference>
<keyword evidence="2" id="KW-1185">Reference proteome</keyword>
<reference evidence="2" key="1">
    <citation type="submission" date="2020-06" db="EMBL/GenBank/DDBJ databases">
        <title>Thalassolituus marinus alknpb1M-1, a hydrocarbon-degrading bacterium isolated from the deep-sea overlying water using an in-situ strategy from the South China Sea basin.</title>
        <authorList>
            <person name="Dong C."/>
            <person name="Chen Y."/>
            <person name="Shao Z."/>
        </authorList>
    </citation>
    <scope>NUCLEOTIDE SEQUENCE [LARGE SCALE GENOMIC DNA]</scope>
    <source>
        <strain evidence="2">alknpb1M-1</strain>
    </source>
</reference>
<dbReference type="PANTHER" id="PTHR15364:SF0">
    <property type="entry name" value="2'-DEOXYNUCLEOSIDE 5'-PHOSPHATE N-HYDROLASE 1"/>
    <property type="match status" value="1"/>
</dbReference>
<protein>
    <submittedName>
        <fullName evidence="1">Nucleoside 2-deoxyribosyltransferase</fullName>
    </submittedName>
</protein>
<name>A0ABY6AE37_9GAMM</name>
<dbReference type="PANTHER" id="PTHR15364">
    <property type="entry name" value="2'-DEOXYNUCLEOSIDE 5'-PHOSPHATE N-HYDROLASE 1"/>
    <property type="match status" value="1"/>
</dbReference>
<accession>A0ABY6AE37</accession>
<dbReference type="Pfam" id="PF05014">
    <property type="entry name" value="Nuc_deoxyrib_tr"/>
    <property type="match status" value="1"/>
</dbReference>
<proteinExistence type="predicted"/>
<sequence>MRTIYLAGPEVFCPAASELGARKKALCEGYGFRGLFPLDGELQQTSSARELGFAISAANEQLIRHADLVIANLTPFRGASADVGTVYELGLARGLGKVIHGYSNDPASFAERTFALFGQGEYGGSELHDRDGLSIEQFDLHDNLMIEGGIALSGGIFLTHQAAEAEKYSDLTAFEAILSALQKQSR</sequence>
<dbReference type="EMBL" id="CP054475">
    <property type="protein sequence ID" value="UXD89311.1"/>
    <property type="molecule type" value="Genomic_DNA"/>
</dbReference>
<dbReference type="Gene3D" id="3.40.50.450">
    <property type="match status" value="1"/>
</dbReference>
<dbReference type="SUPFAM" id="SSF52309">
    <property type="entry name" value="N-(deoxy)ribosyltransferase-like"/>
    <property type="match status" value="1"/>
</dbReference>
<organism evidence="1 2">
    <name type="scientific">Thalassolituus hydrocarboniclasticus</name>
    <dbReference type="NCBI Taxonomy" id="2742796"/>
    <lineage>
        <taxon>Bacteria</taxon>
        <taxon>Pseudomonadati</taxon>
        <taxon>Pseudomonadota</taxon>
        <taxon>Gammaproteobacteria</taxon>
        <taxon>Oceanospirillales</taxon>
        <taxon>Oceanospirillaceae</taxon>
        <taxon>Thalassolituus</taxon>
    </lineage>
</organism>
<evidence type="ECO:0000313" key="2">
    <source>
        <dbReference type="Proteomes" id="UP001065322"/>
    </source>
</evidence>
<evidence type="ECO:0000313" key="1">
    <source>
        <dbReference type="EMBL" id="UXD89311.1"/>
    </source>
</evidence>
<gene>
    <name evidence="1" type="ORF">HUF19_04230</name>
</gene>
<dbReference type="InterPro" id="IPR007710">
    <property type="entry name" value="Nucleoside_deoxyribTrfase"/>
</dbReference>
<dbReference type="InterPro" id="IPR051239">
    <property type="entry name" value="2'-dNMP_N-hydrolase"/>
</dbReference>